<feature type="binding site" evidence="1">
    <location>
        <position position="128"/>
    </location>
    <ligand>
        <name>a divalent metal cation</name>
        <dbReference type="ChEBI" id="CHEBI:60240"/>
        <label>2</label>
    </ligand>
</feature>
<organism evidence="2 3">
    <name type="scientific">Shewanella maritima</name>
    <dbReference type="NCBI Taxonomy" id="2520507"/>
    <lineage>
        <taxon>Bacteria</taxon>
        <taxon>Pseudomonadati</taxon>
        <taxon>Pseudomonadota</taxon>
        <taxon>Gammaproteobacteria</taxon>
        <taxon>Alteromonadales</taxon>
        <taxon>Shewanellaceae</taxon>
        <taxon>Shewanella</taxon>
    </lineage>
</organism>
<dbReference type="PANTHER" id="PTHR46124:SF3">
    <property type="entry name" value="HYDROLASE"/>
    <property type="match status" value="1"/>
</dbReference>
<proteinExistence type="predicted"/>
<protein>
    <submittedName>
        <fullName evidence="2">TatD family deoxyribonuclease</fullName>
    </submittedName>
</protein>
<gene>
    <name evidence="2" type="ORF">EXU30_05410</name>
</gene>
<sequence length="253" mass="28537">MFDTHAHYDFNDFDPWRAQLFDELSKQGVNKVLIPGVSLSRSVKQISVAKQFDCYYALGMHPWYLPKDISQSLVKLDNLLSEQREDASLVALGECGLDKLVDGFDKQVELFEGQLALAHQYELPVILHCVRAHEEVLARLKQQNLAKAGVVHGFYGSTELAKRYISLGYKLGIGGLLLRDNAKKLQEAVAHIPLEHMVVETDNVKFTVQDASDFPAYCQKIQKITTKIANLQNLPTVFVVEQLVRNSLQLLEV</sequence>
<dbReference type="EMBL" id="CP036200">
    <property type="protein sequence ID" value="QBF82200.1"/>
    <property type="molecule type" value="Genomic_DNA"/>
</dbReference>
<evidence type="ECO:0000313" key="3">
    <source>
        <dbReference type="Proteomes" id="UP000291106"/>
    </source>
</evidence>
<dbReference type="RefSeq" id="WP_130598172.1">
    <property type="nucleotide sequence ID" value="NZ_CP036200.1"/>
</dbReference>
<dbReference type="InterPro" id="IPR032466">
    <property type="entry name" value="Metal_Hydrolase"/>
</dbReference>
<dbReference type="GO" id="GO:0016788">
    <property type="term" value="F:hydrolase activity, acting on ester bonds"/>
    <property type="evidence" value="ECO:0007669"/>
    <property type="project" value="InterPro"/>
</dbReference>
<feature type="binding site" evidence="1">
    <location>
        <position position="202"/>
    </location>
    <ligand>
        <name>a divalent metal cation</name>
        <dbReference type="ChEBI" id="CHEBI:60240"/>
        <label>1</label>
    </ligand>
</feature>
<dbReference type="CDD" id="cd01310">
    <property type="entry name" value="TatD_DNAse"/>
    <property type="match status" value="1"/>
</dbReference>
<dbReference type="OrthoDB" id="9810005at2"/>
<evidence type="ECO:0000256" key="1">
    <source>
        <dbReference type="PIRSR" id="PIRSR005902-1"/>
    </source>
</evidence>
<dbReference type="InterPro" id="IPR001130">
    <property type="entry name" value="TatD-like"/>
</dbReference>
<name>A0A411PFN6_9GAMM</name>
<dbReference type="PANTHER" id="PTHR46124">
    <property type="entry name" value="D-AMINOACYL-TRNA DEACYLASE"/>
    <property type="match status" value="1"/>
</dbReference>
<dbReference type="Gene3D" id="3.20.20.140">
    <property type="entry name" value="Metal-dependent hydrolases"/>
    <property type="match status" value="1"/>
</dbReference>
<dbReference type="KEGG" id="smai:EXU30_05410"/>
<dbReference type="Proteomes" id="UP000291106">
    <property type="component" value="Chromosome"/>
</dbReference>
<keyword evidence="1" id="KW-0479">Metal-binding</keyword>
<dbReference type="SUPFAM" id="SSF51556">
    <property type="entry name" value="Metallo-dependent hydrolases"/>
    <property type="match status" value="1"/>
</dbReference>
<feature type="binding site" evidence="1">
    <location>
        <position position="152"/>
    </location>
    <ligand>
        <name>a divalent metal cation</name>
        <dbReference type="ChEBI" id="CHEBI:60240"/>
        <label>2</label>
    </ligand>
</feature>
<feature type="binding site" evidence="1">
    <location>
        <position position="5"/>
    </location>
    <ligand>
        <name>a divalent metal cation</name>
        <dbReference type="ChEBI" id="CHEBI:60240"/>
        <label>1</label>
    </ligand>
</feature>
<keyword evidence="3" id="KW-1185">Reference proteome</keyword>
<dbReference type="AlphaFoldDB" id="A0A411PFN6"/>
<feature type="binding site" evidence="1">
    <location>
        <position position="94"/>
    </location>
    <ligand>
        <name>a divalent metal cation</name>
        <dbReference type="ChEBI" id="CHEBI:60240"/>
        <label>1</label>
    </ligand>
</feature>
<dbReference type="PIRSF" id="PIRSF005902">
    <property type="entry name" value="DNase_TatD"/>
    <property type="match status" value="1"/>
</dbReference>
<dbReference type="GO" id="GO:0005829">
    <property type="term" value="C:cytosol"/>
    <property type="evidence" value="ECO:0007669"/>
    <property type="project" value="TreeGrafter"/>
</dbReference>
<dbReference type="Pfam" id="PF01026">
    <property type="entry name" value="TatD_DNase"/>
    <property type="match status" value="1"/>
</dbReference>
<evidence type="ECO:0000313" key="2">
    <source>
        <dbReference type="EMBL" id="QBF82200.1"/>
    </source>
</evidence>
<reference evidence="2 3" key="1">
    <citation type="submission" date="2019-02" db="EMBL/GenBank/DDBJ databases">
        <title>Shewanella sp. D4-2 isolated from Dokdo Island.</title>
        <authorList>
            <person name="Baek K."/>
        </authorList>
    </citation>
    <scope>NUCLEOTIDE SEQUENCE [LARGE SCALE GENOMIC DNA]</scope>
    <source>
        <strain evidence="2 3">D4-2</strain>
    </source>
</reference>
<accession>A0A411PFN6</accession>
<dbReference type="GO" id="GO:0046872">
    <property type="term" value="F:metal ion binding"/>
    <property type="evidence" value="ECO:0007669"/>
    <property type="project" value="UniProtKB-KW"/>
</dbReference>
<feature type="binding site" evidence="1">
    <location>
        <position position="7"/>
    </location>
    <ligand>
        <name>a divalent metal cation</name>
        <dbReference type="ChEBI" id="CHEBI:60240"/>
        <label>1</label>
    </ligand>
</feature>